<accession>A0ABC9U2P7</accession>
<evidence type="ECO:0000313" key="2">
    <source>
        <dbReference type="EMBL" id="ERI79915.1"/>
    </source>
</evidence>
<evidence type="ECO:0000313" key="3">
    <source>
        <dbReference type="Proteomes" id="UP000016491"/>
    </source>
</evidence>
<keyword evidence="1" id="KW-0812">Transmembrane</keyword>
<gene>
    <name evidence="2" type="ORF">CLOSYM_00550</name>
</gene>
<keyword evidence="1" id="KW-1133">Transmembrane helix</keyword>
<dbReference type="RefSeq" id="WP_021640688.1">
    <property type="nucleotide sequence ID" value="NZ_KE992800.1"/>
</dbReference>
<comment type="caution">
    <text evidence="2">The sequence shown here is derived from an EMBL/GenBank/DDBJ whole genome shotgun (WGS) entry which is preliminary data.</text>
</comment>
<dbReference type="EMBL" id="AWSU01000045">
    <property type="protein sequence ID" value="ERI79915.1"/>
    <property type="molecule type" value="Genomic_DNA"/>
</dbReference>
<reference evidence="2 3" key="1">
    <citation type="submission" date="2013-07" db="EMBL/GenBank/DDBJ databases">
        <authorList>
            <person name="Weinstock G."/>
            <person name="Sodergren E."/>
            <person name="Wylie T."/>
            <person name="Fulton L."/>
            <person name="Fulton R."/>
            <person name="Fronick C."/>
            <person name="O'Laughlin M."/>
            <person name="Godfrey J."/>
            <person name="Miner T."/>
            <person name="Herter B."/>
            <person name="Appelbaum E."/>
            <person name="Cordes M."/>
            <person name="Lek S."/>
            <person name="Wollam A."/>
            <person name="Pepin K.H."/>
            <person name="Palsikar V.B."/>
            <person name="Mitreva M."/>
            <person name="Wilson R.K."/>
        </authorList>
    </citation>
    <scope>NUCLEOTIDE SEQUENCE [LARGE SCALE GENOMIC DNA]</scope>
    <source>
        <strain evidence="2 3">ATCC 14940</strain>
    </source>
</reference>
<dbReference type="AlphaFoldDB" id="A0ABC9U2P7"/>
<evidence type="ECO:0008006" key="4">
    <source>
        <dbReference type="Google" id="ProtNLM"/>
    </source>
</evidence>
<keyword evidence="1" id="KW-0472">Membrane</keyword>
<protein>
    <recommendedName>
        <fullName evidence="4">Circular bacteriocin, circularin A/uberolysin family</fullName>
    </recommendedName>
</protein>
<feature type="transmembrane region" description="Helical" evidence="1">
    <location>
        <begin position="70"/>
        <end position="94"/>
    </location>
</feature>
<evidence type="ECO:0000256" key="1">
    <source>
        <dbReference type="SAM" id="Phobius"/>
    </source>
</evidence>
<proteinExistence type="predicted"/>
<sequence length="105" mass="10620">MRKKLATVLSDVKSKKTLICVTATTTAMTIVPSMQAFASESGGVSGKSLLSGELLTNVQQGIADIQFTGIQVIGLVVVAALAVVGASAAANFVIKKIKGVLSKAG</sequence>
<name>A0ABC9U2P7_CLOSY</name>
<organism evidence="2 3">
    <name type="scientific">[Clostridium] symbiosum ATCC 14940</name>
    <dbReference type="NCBI Taxonomy" id="411472"/>
    <lineage>
        <taxon>Bacteria</taxon>
        <taxon>Bacillati</taxon>
        <taxon>Bacillota</taxon>
        <taxon>Clostridia</taxon>
        <taxon>Lachnospirales</taxon>
        <taxon>Lachnospiraceae</taxon>
        <taxon>Otoolea</taxon>
    </lineage>
</organism>
<dbReference type="Proteomes" id="UP000016491">
    <property type="component" value="Unassembled WGS sequence"/>
</dbReference>